<evidence type="ECO:0000313" key="4">
    <source>
        <dbReference type="Proteomes" id="UP000572817"/>
    </source>
</evidence>
<feature type="region of interest" description="Disordered" evidence="2">
    <location>
        <begin position="1618"/>
        <end position="1699"/>
    </location>
</feature>
<feature type="compositionally biased region" description="Basic and acidic residues" evidence="2">
    <location>
        <begin position="1689"/>
        <end position="1699"/>
    </location>
</feature>
<dbReference type="OrthoDB" id="10249045at2759"/>
<evidence type="ECO:0000313" key="3">
    <source>
        <dbReference type="EMBL" id="KAF4303107.1"/>
    </source>
</evidence>
<sequence length="1699" mass="190035">MLGPACLRRLQTPRPYVCLQCLRSPRTPPRALGALRAARYHSSPLLRSDAESAPSKQPDPSPPSETAKPKAKGTKKKRKQRAQAPATRKTVHGELKARKLTTGDRAAVSEPQNSEDGNGSDAPQPENGSLPILPKKKLNKLNKLKRRQEKAANKSAKKAMQGKRPAPEDAKGGGDIGDVLQKASEGAAEVLAAAAKSPTEPKRSKGGSASDKAETLEQALRRLKNQKAKRRPKREFVNSVSARDAQLTPIDVEQPPIPQLSYGLDRVLFNPGVYHLQDPRSEVYNFDPYLEKIMPVEDFNFDSLKRYITSSQDETLSDLARNLDKRYVGSTSSMTAVLAHFHFLLSNWRQLNLKMLSKGFQEHLATFTKINRLPAAIFLRWKNGTYAIDADKQYDTANVLSMLGRSMEKLLTLPTDEYERYRRGHPNQISEKERELPESYHYTTQGDMLMRSQLDAQDSRLPGTGMFDLKTRAVVSIRMDVQDWQENTGYQIKTGTGKYESFEREYYDMMRSTMLKYSLQARMGRMDGIFVAYHNIERIFGFQYVSLEEMDAALHNPESGTRRLGDQEFRLSVDLFNKVLNMATEKFPETSIRFHFETREGIEPFMYIFAEPMPEEEVQRIQDTNKAATEAWERKFLDLDTKETSEEAASEPDEQNNAVVRVANRPAIPEHSTVDAVAMPELFEIPDEEPEWTSLSLHNQPAVLEKEILEDSDVLSEDFAMRPITEAPTTSETSGAPEEEPYNGPLLCLKLFTRNKVNGEYVNRVTDVREDTEWAVDYQFEEVTPTDAYRRYAESKRRRAVLLAEATLREEDQGEAEKVLNYYQQKLRDISMRGREWRDQRDAEQKDKEKVVYRPLGGWIPAKEAKPDALKDMRTNGIDSVDGGSGDGTRTDQPASSGLRATWLSSEASAGVRRQSAQLVAESSRASCSKTLHPIDPRYACLVSAYRKKAQPGAACVYACCNFHTVPFRPNMTEPSQEAVDSFLSFCEIVTGSRPDPKLAPRYIKDANGDLDRAIGNFEQDPNRYAADKYDETLFSQDRDGGSNQYAGIPSFQIDHANDSLTQYPQSTAATRPNTPSNSMHASGTGLAHALDTGVGQETGVVGSSGVQFGPATREYYEQNQWAMTTVSSTVPDPPPAQRKREPGEPAFMKPMASQDYLPSLLTILQTIPAAHNALLMKSHLLPDYGKDPQWWSGNPIALSQTIDLDNQQENDTQLDIIYETQRIIAFLDYTDRAYASVEPLNKIHGTNGSDGDTEVTRFLEAWHNAATHLQPGAGIERLFETKAQEARAGDVSDENFKCFTPILSNRGNDAPATLYDVLDETIWANDLDGSNDVHASIRSIADILVMVVKQPDSTATGLNMTIPVSWYADRYLKQNEARAKQMRKDRAEKEKRLMEIDAQSKKLFKFQYNDTSGSSLELLEVAMSAMAMESLSLMGEAVANPHYERDARLHRQISGVYDRVKNKLEMLKTQEDEARKAYEELSNLLKTPSEGEVSPEVKYELCGISTDPAVTYIKNRRNINAENGMDEAVELGNVEAARFSSDWWRIHYDSTGQISKSRIAEVDLLTAAAMENREVLLVYAREGALNQSFEDIPQVLAEFVSGDSMLFREELAQGVEQPPPYEASGAANDNNGEDDSGFGHMSAKEWYGENAHQQPEMAEKGAGLVAKMAAAAGSRSTDTDAAMTDAEGSQHIEFADGK</sequence>
<keyword evidence="1" id="KW-0175">Coiled coil</keyword>
<dbReference type="EMBL" id="WWBZ02000062">
    <property type="protein sequence ID" value="KAF4303107.1"/>
    <property type="molecule type" value="Genomic_DNA"/>
</dbReference>
<gene>
    <name evidence="3" type="ORF">GTA08_BOTSDO09217</name>
</gene>
<dbReference type="PANTHER" id="PTHR31014:SF0">
    <property type="entry name" value="MITOCHONDRIAL TRANSLATION SYSTEM COMPONENT PET127-RELATED"/>
    <property type="match status" value="1"/>
</dbReference>
<keyword evidence="4" id="KW-1185">Reference proteome</keyword>
<feature type="compositionally biased region" description="Low complexity" evidence="2">
    <location>
        <begin position="1662"/>
        <end position="1674"/>
    </location>
</feature>
<feature type="region of interest" description="Disordered" evidence="2">
    <location>
        <begin position="38"/>
        <end position="178"/>
    </location>
</feature>
<dbReference type="GO" id="GO:0000964">
    <property type="term" value="P:mitochondrial RNA 5'-end processing"/>
    <property type="evidence" value="ECO:0007669"/>
    <property type="project" value="TreeGrafter"/>
</dbReference>
<evidence type="ECO:0000256" key="1">
    <source>
        <dbReference type="SAM" id="Coils"/>
    </source>
</evidence>
<comment type="caution">
    <text evidence="3">The sequence shown here is derived from an EMBL/GenBank/DDBJ whole genome shotgun (WGS) entry which is preliminary data.</text>
</comment>
<reference evidence="3" key="1">
    <citation type="submission" date="2020-04" db="EMBL/GenBank/DDBJ databases">
        <title>Genome Assembly and Annotation of Botryosphaeria dothidea sdau 11-99, a Latent Pathogen of Apple Fruit Ring Rot in China.</title>
        <authorList>
            <person name="Yu C."/>
            <person name="Diao Y."/>
            <person name="Lu Q."/>
            <person name="Zhao J."/>
            <person name="Cui S."/>
            <person name="Peng C."/>
            <person name="He B."/>
            <person name="Liu H."/>
        </authorList>
    </citation>
    <scope>NUCLEOTIDE SEQUENCE [LARGE SCALE GENOMIC DNA]</scope>
    <source>
        <strain evidence="3">Sdau11-99</strain>
    </source>
</reference>
<feature type="coiled-coil region" evidence="1">
    <location>
        <begin position="1373"/>
        <end position="1400"/>
    </location>
</feature>
<feature type="compositionally biased region" description="Basic residues" evidence="2">
    <location>
        <begin position="134"/>
        <end position="148"/>
    </location>
</feature>
<protein>
    <submittedName>
        <fullName evidence="3">Mitochondrial protein Pet127</fullName>
    </submittedName>
</protein>
<feature type="region of interest" description="Disordered" evidence="2">
    <location>
        <begin position="864"/>
        <end position="900"/>
    </location>
</feature>
<feature type="region of interest" description="Disordered" evidence="2">
    <location>
        <begin position="1066"/>
        <end position="1086"/>
    </location>
</feature>
<feature type="compositionally biased region" description="Basic residues" evidence="2">
    <location>
        <begin position="69"/>
        <end position="81"/>
    </location>
</feature>
<feature type="compositionally biased region" description="Basic and acidic residues" evidence="2">
    <location>
        <begin position="864"/>
        <end position="874"/>
    </location>
</feature>
<feature type="compositionally biased region" description="Polar residues" evidence="2">
    <location>
        <begin position="1066"/>
        <end position="1082"/>
    </location>
</feature>
<dbReference type="InterPro" id="IPR013943">
    <property type="entry name" value="Pet127"/>
</dbReference>
<evidence type="ECO:0000256" key="2">
    <source>
        <dbReference type="SAM" id="MobiDB-lite"/>
    </source>
</evidence>
<feature type="region of interest" description="Disordered" evidence="2">
    <location>
        <begin position="1127"/>
        <end position="1147"/>
    </location>
</feature>
<dbReference type="Pfam" id="PF08634">
    <property type="entry name" value="Pet127"/>
    <property type="match status" value="1"/>
</dbReference>
<name>A0A8H4IKZ2_9PEZI</name>
<accession>A0A8H4IKZ2</accession>
<proteinExistence type="predicted"/>
<dbReference type="Proteomes" id="UP000572817">
    <property type="component" value="Unassembled WGS sequence"/>
</dbReference>
<feature type="coiled-coil region" evidence="1">
    <location>
        <begin position="1458"/>
        <end position="1488"/>
    </location>
</feature>
<dbReference type="PANTHER" id="PTHR31014">
    <property type="entry name" value="MITOCHONDRIAL TRANSLATION SYSTEM COMPONENT PET127-RELATED"/>
    <property type="match status" value="1"/>
</dbReference>
<feature type="region of interest" description="Disordered" evidence="2">
    <location>
        <begin position="190"/>
        <end position="213"/>
    </location>
</feature>
<dbReference type="GO" id="GO:0005740">
    <property type="term" value="C:mitochondrial envelope"/>
    <property type="evidence" value="ECO:0007669"/>
    <property type="project" value="TreeGrafter"/>
</dbReference>
<organism evidence="3 4">
    <name type="scientific">Botryosphaeria dothidea</name>
    <dbReference type="NCBI Taxonomy" id="55169"/>
    <lineage>
        <taxon>Eukaryota</taxon>
        <taxon>Fungi</taxon>
        <taxon>Dikarya</taxon>
        <taxon>Ascomycota</taxon>
        <taxon>Pezizomycotina</taxon>
        <taxon>Dothideomycetes</taxon>
        <taxon>Dothideomycetes incertae sedis</taxon>
        <taxon>Botryosphaeriales</taxon>
        <taxon>Botryosphaeriaceae</taxon>
        <taxon>Botryosphaeria</taxon>
    </lineage>
</organism>